<feature type="domain" description="VWFD" evidence="4">
    <location>
        <begin position="328"/>
        <end position="514"/>
    </location>
</feature>
<evidence type="ECO:0000259" key="4">
    <source>
        <dbReference type="PROSITE" id="PS51233"/>
    </source>
</evidence>
<feature type="non-terminal residue" evidence="5">
    <location>
        <position position="1"/>
    </location>
</feature>
<protein>
    <recommendedName>
        <fullName evidence="4">VWFD domain-containing protein</fullName>
    </recommendedName>
</protein>
<dbReference type="PANTHER" id="PTHR11339">
    <property type="entry name" value="EXTRACELLULAR MATRIX GLYCOPROTEIN RELATED"/>
    <property type="match status" value="1"/>
</dbReference>
<keyword evidence="2" id="KW-0325">Glycoprotein</keyword>
<name>A0ABN9L4K9_9NEOB</name>
<reference evidence="5" key="1">
    <citation type="submission" date="2023-07" db="EMBL/GenBank/DDBJ databases">
        <authorList>
            <person name="Stuckert A."/>
        </authorList>
    </citation>
    <scope>NUCLEOTIDE SEQUENCE</scope>
</reference>
<dbReference type="EMBL" id="CAUEEQ010005924">
    <property type="protein sequence ID" value="CAJ0929517.1"/>
    <property type="molecule type" value="Genomic_DNA"/>
</dbReference>
<accession>A0ABN9L4K9</accession>
<gene>
    <name evidence="5" type="ORF">RIMI_LOCUS3846505</name>
</gene>
<dbReference type="InterPro" id="IPR001846">
    <property type="entry name" value="VWF_type-D"/>
</dbReference>
<feature type="compositionally biased region" description="Low complexity" evidence="3">
    <location>
        <begin position="94"/>
        <end position="104"/>
    </location>
</feature>
<feature type="non-terminal residue" evidence="5">
    <location>
        <position position="607"/>
    </location>
</feature>
<dbReference type="PANTHER" id="PTHR11339:SF411">
    <property type="entry name" value="MUCIN-2 ISOFORM X1"/>
    <property type="match status" value="1"/>
</dbReference>
<keyword evidence="6" id="KW-1185">Reference proteome</keyword>
<feature type="region of interest" description="Disordered" evidence="3">
    <location>
        <begin position="75"/>
        <end position="161"/>
    </location>
</feature>
<organism evidence="5 6">
    <name type="scientific">Ranitomeya imitator</name>
    <name type="common">mimic poison frog</name>
    <dbReference type="NCBI Taxonomy" id="111125"/>
    <lineage>
        <taxon>Eukaryota</taxon>
        <taxon>Metazoa</taxon>
        <taxon>Chordata</taxon>
        <taxon>Craniata</taxon>
        <taxon>Vertebrata</taxon>
        <taxon>Euteleostomi</taxon>
        <taxon>Amphibia</taxon>
        <taxon>Batrachia</taxon>
        <taxon>Anura</taxon>
        <taxon>Neobatrachia</taxon>
        <taxon>Hyloidea</taxon>
        <taxon>Dendrobatidae</taxon>
        <taxon>Dendrobatinae</taxon>
        <taxon>Ranitomeya</taxon>
    </lineage>
</organism>
<dbReference type="InterPro" id="IPR050780">
    <property type="entry name" value="Mucin_vWF_Thrombospondin_sf"/>
</dbReference>
<proteinExistence type="predicted"/>
<dbReference type="PROSITE" id="PS51233">
    <property type="entry name" value="VWFD"/>
    <property type="match status" value="1"/>
</dbReference>
<evidence type="ECO:0000313" key="5">
    <source>
        <dbReference type="EMBL" id="CAJ0929517.1"/>
    </source>
</evidence>
<feature type="compositionally biased region" description="Basic and acidic residues" evidence="3">
    <location>
        <begin position="125"/>
        <end position="152"/>
    </location>
</feature>
<comment type="caution">
    <text evidence="5">The sequence shown here is derived from an EMBL/GenBank/DDBJ whole genome shotgun (WGS) entry which is preliminary data.</text>
</comment>
<evidence type="ECO:0000313" key="6">
    <source>
        <dbReference type="Proteomes" id="UP001176940"/>
    </source>
</evidence>
<feature type="compositionally biased region" description="Gly residues" evidence="3">
    <location>
        <begin position="105"/>
        <end position="114"/>
    </location>
</feature>
<dbReference type="SMART" id="SM00216">
    <property type="entry name" value="VWD"/>
    <property type="match status" value="1"/>
</dbReference>
<keyword evidence="1" id="KW-1015">Disulfide bond</keyword>
<sequence length="607" mass="65967">DLKGGNLNVGGVFGQHGGKFEFGNGGETRTFEIHGRHEFNGGFGKSSGENNSEGKRIKFGGIKFGGKFGHGHGSIGAHGKIDVNIKGGNKGSSEENSSEGNKGIKFGGKFGHGHGSIKQNGKIDINIKGRSEESSEEKSSEEKNEHNEKSSFEDIDLDFGTAPTYNPEFTIEPMIIPQTAQLLFQGPVTPNLPVEPEVPVNTPEPEAPVHPEILVVTPEPEAPVHPEILVATPEPEAPVHPEILVATPEPEAPVQPEIPVATPEPEAPVIPEEPEQPVPVTESPPSSGKSCTFYAKFVLHGQTEELACSTCTCDDGSLTCVKNLNCPGVCSVIGLQMIRTFDGTLYESPGNCDYILVKTSDFTISLDNELCSELGYDNYNPDATCIKSVDIYMPQKATIKLLFDGTIQSAGEKADLPYSILDTITVLRSSSVFLDVATPLFNIQYDWVGNRLYVILDQSYKDHTAGLCGTYNDNRNDDYSLSPIVEGYLWSSNDMTETVSSFFTKSWKTQYQCSEDTKDPEDIGPVCKESMVAITDDSLPQQDCAEYTSKLLKITPSIPLNEVCICPTHLYYDASLDECVKGPCERITQCGDREEPPPGAVKETVFH</sequence>
<dbReference type="Pfam" id="PF00094">
    <property type="entry name" value="VWD"/>
    <property type="match status" value="1"/>
</dbReference>
<evidence type="ECO:0000256" key="3">
    <source>
        <dbReference type="SAM" id="MobiDB-lite"/>
    </source>
</evidence>
<dbReference type="Proteomes" id="UP001176940">
    <property type="component" value="Unassembled WGS sequence"/>
</dbReference>
<evidence type="ECO:0000256" key="1">
    <source>
        <dbReference type="ARBA" id="ARBA00023157"/>
    </source>
</evidence>
<evidence type="ECO:0000256" key="2">
    <source>
        <dbReference type="ARBA" id="ARBA00023180"/>
    </source>
</evidence>